<dbReference type="Gene3D" id="3.40.630.30">
    <property type="match status" value="1"/>
</dbReference>
<dbReference type="AlphaFoldDB" id="A0A3S1DIS2"/>
<dbReference type="Pfam" id="PF13508">
    <property type="entry name" value="Acetyltransf_7"/>
    <property type="match status" value="1"/>
</dbReference>
<dbReference type="GO" id="GO:0016747">
    <property type="term" value="F:acyltransferase activity, transferring groups other than amino-acyl groups"/>
    <property type="evidence" value="ECO:0007669"/>
    <property type="project" value="InterPro"/>
</dbReference>
<dbReference type="SUPFAM" id="SSF55729">
    <property type="entry name" value="Acyl-CoA N-acyltransferases (Nat)"/>
    <property type="match status" value="1"/>
</dbReference>
<dbReference type="PROSITE" id="PS51186">
    <property type="entry name" value="GNAT"/>
    <property type="match status" value="1"/>
</dbReference>
<protein>
    <submittedName>
        <fullName evidence="2">GNAT family N-acetyltransferase</fullName>
    </submittedName>
</protein>
<dbReference type="InterPro" id="IPR016181">
    <property type="entry name" value="Acyl_CoA_acyltransferase"/>
</dbReference>
<gene>
    <name evidence="2" type="ORF">EJP82_25200</name>
</gene>
<proteinExistence type="predicted"/>
<dbReference type="InterPro" id="IPR000182">
    <property type="entry name" value="GNAT_dom"/>
</dbReference>
<sequence length="187" mass="22073">MNLRVREINKNFDEFYKVEDLYKTAFPSNERIPLWFLMRKSKKEFIDYIAFYDNDLFVGFAYLITNNNLTFVLYLAISPEIRSIGYGTAILSKISEKYADNRIILNIEADNEVASNYEERLKRKKFYLRNGYRSTGLNIFEYGQIYEVLVYGNDVSPKEYQDLFKKFIGPLLILLTNPKISNVHHLG</sequence>
<keyword evidence="3" id="KW-1185">Reference proteome</keyword>
<feature type="domain" description="N-acetyltransferase" evidence="1">
    <location>
        <begin position="3"/>
        <end position="156"/>
    </location>
</feature>
<dbReference type="RefSeq" id="WP_127194820.1">
    <property type="nucleotide sequence ID" value="NZ_RZNY01000038.1"/>
</dbReference>
<dbReference type="OrthoDB" id="9127144at2"/>
<dbReference type="CDD" id="cd04301">
    <property type="entry name" value="NAT_SF"/>
    <property type="match status" value="1"/>
</dbReference>
<organism evidence="2 3">
    <name type="scientific">Paenibacillus anaericanus</name>
    <dbReference type="NCBI Taxonomy" id="170367"/>
    <lineage>
        <taxon>Bacteria</taxon>
        <taxon>Bacillati</taxon>
        <taxon>Bacillota</taxon>
        <taxon>Bacilli</taxon>
        <taxon>Bacillales</taxon>
        <taxon>Paenibacillaceae</taxon>
        <taxon>Paenibacillus</taxon>
    </lineage>
</organism>
<evidence type="ECO:0000313" key="3">
    <source>
        <dbReference type="Proteomes" id="UP000279446"/>
    </source>
</evidence>
<evidence type="ECO:0000259" key="1">
    <source>
        <dbReference type="PROSITE" id="PS51186"/>
    </source>
</evidence>
<reference evidence="2 3" key="1">
    <citation type="submission" date="2018-12" db="EMBL/GenBank/DDBJ databases">
        <authorList>
            <person name="Sun L."/>
            <person name="Chen Z."/>
        </authorList>
    </citation>
    <scope>NUCLEOTIDE SEQUENCE [LARGE SCALE GENOMIC DNA]</scope>
    <source>
        <strain evidence="2 3">DSM 15890</strain>
    </source>
</reference>
<name>A0A3S1DIS2_9BACL</name>
<comment type="caution">
    <text evidence="2">The sequence shown here is derived from an EMBL/GenBank/DDBJ whole genome shotgun (WGS) entry which is preliminary data.</text>
</comment>
<evidence type="ECO:0000313" key="2">
    <source>
        <dbReference type="EMBL" id="RUT40321.1"/>
    </source>
</evidence>
<dbReference type="EMBL" id="RZNY01000038">
    <property type="protein sequence ID" value="RUT40321.1"/>
    <property type="molecule type" value="Genomic_DNA"/>
</dbReference>
<dbReference type="Proteomes" id="UP000279446">
    <property type="component" value="Unassembled WGS sequence"/>
</dbReference>
<keyword evidence="2" id="KW-0808">Transferase</keyword>
<accession>A0A3S1DIS2</accession>